<sequence>MFVSVYFVFFVVLYFLCFCICFATLEFEAVECPVDFECEYGCWGPTEWTEPILCSKTKPQLVTEAKAPTCPGTPSSQLTGSQHFIIIHFTQGLILISLGVIICLVFTHRTTHPHKQQASHTNNKPITKKKLENKPIFISAV</sequence>
<name>A0ACB0ZP23_MELEN</name>
<dbReference type="EMBL" id="CAVMJV010000042">
    <property type="protein sequence ID" value="CAK5080847.1"/>
    <property type="molecule type" value="Genomic_DNA"/>
</dbReference>
<protein>
    <submittedName>
        <fullName evidence="1">Uncharacterized protein</fullName>
    </submittedName>
</protein>
<accession>A0ACB0ZP23</accession>
<organism evidence="1 2">
    <name type="scientific">Meloidogyne enterolobii</name>
    <name type="common">Root-knot nematode worm</name>
    <name type="synonym">Meloidogyne mayaguensis</name>
    <dbReference type="NCBI Taxonomy" id="390850"/>
    <lineage>
        <taxon>Eukaryota</taxon>
        <taxon>Metazoa</taxon>
        <taxon>Ecdysozoa</taxon>
        <taxon>Nematoda</taxon>
        <taxon>Chromadorea</taxon>
        <taxon>Rhabditida</taxon>
        <taxon>Tylenchina</taxon>
        <taxon>Tylenchomorpha</taxon>
        <taxon>Tylenchoidea</taxon>
        <taxon>Meloidogynidae</taxon>
        <taxon>Meloidogyninae</taxon>
        <taxon>Meloidogyne</taxon>
    </lineage>
</organism>
<evidence type="ECO:0000313" key="2">
    <source>
        <dbReference type="Proteomes" id="UP001497535"/>
    </source>
</evidence>
<dbReference type="Proteomes" id="UP001497535">
    <property type="component" value="Unassembled WGS sequence"/>
</dbReference>
<evidence type="ECO:0000313" key="1">
    <source>
        <dbReference type="EMBL" id="CAK5080847.1"/>
    </source>
</evidence>
<proteinExistence type="predicted"/>
<comment type="caution">
    <text evidence="1">The sequence shown here is derived from an EMBL/GenBank/DDBJ whole genome shotgun (WGS) entry which is preliminary data.</text>
</comment>
<reference evidence="1" key="1">
    <citation type="submission" date="2023-11" db="EMBL/GenBank/DDBJ databases">
        <authorList>
            <person name="Poullet M."/>
        </authorList>
    </citation>
    <scope>NUCLEOTIDE SEQUENCE</scope>
    <source>
        <strain evidence="1">E1834</strain>
    </source>
</reference>
<keyword evidence="2" id="KW-1185">Reference proteome</keyword>
<gene>
    <name evidence="1" type="ORF">MENTE1834_LOCUS28045</name>
</gene>